<dbReference type="InterPro" id="IPR036638">
    <property type="entry name" value="HLH_DNA-bd_sf"/>
</dbReference>
<evidence type="ECO:0000256" key="1">
    <source>
        <dbReference type="ARBA" id="ARBA00004123"/>
    </source>
</evidence>
<dbReference type="SUPFAM" id="SSF47459">
    <property type="entry name" value="HLH, helix-loop-helix DNA-binding domain"/>
    <property type="match status" value="1"/>
</dbReference>
<sequence length="157" mass="17314">MKALQELIPQRANADRSSLLDEAIKYLKSLQLQVRMLSMGCGMVPVAFPGVQACMPFMNMGTAMDAGTNRPVMLFPNILASSMMQPSTNGAHLGSGVPITTFRMQQEAPNQYTTPSPNHWDPTLSSQMTQNPSQQFPENASSFQQQLSLHYVQQPPQ</sequence>
<dbReference type="InterPro" id="IPR031066">
    <property type="entry name" value="bHLH_ALC-like_plant"/>
</dbReference>
<keyword evidence="3" id="KW-0238">DNA-binding</keyword>
<keyword evidence="2" id="KW-0805">Transcription regulation</keyword>
<accession>A0A8B8QL50</accession>
<dbReference type="GeneID" id="115753345"/>
<dbReference type="Proteomes" id="UP000827889">
    <property type="component" value="Chromosome 1"/>
</dbReference>
<dbReference type="GO" id="GO:0005634">
    <property type="term" value="C:nucleus"/>
    <property type="evidence" value="ECO:0007669"/>
    <property type="project" value="UniProtKB-SubCell"/>
</dbReference>
<evidence type="ECO:0000259" key="7">
    <source>
        <dbReference type="PROSITE" id="PS50888"/>
    </source>
</evidence>
<evidence type="ECO:0000256" key="3">
    <source>
        <dbReference type="ARBA" id="ARBA00023125"/>
    </source>
</evidence>
<evidence type="ECO:0000256" key="2">
    <source>
        <dbReference type="ARBA" id="ARBA00023015"/>
    </source>
</evidence>
<evidence type="ECO:0000256" key="6">
    <source>
        <dbReference type="SAM" id="MobiDB-lite"/>
    </source>
</evidence>
<dbReference type="PROSITE" id="PS50888">
    <property type="entry name" value="BHLH"/>
    <property type="match status" value="1"/>
</dbReference>
<feature type="compositionally biased region" description="Polar residues" evidence="6">
    <location>
        <begin position="108"/>
        <end position="148"/>
    </location>
</feature>
<evidence type="ECO:0000256" key="4">
    <source>
        <dbReference type="ARBA" id="ARBA00023163"/>
    </source>
</evidence>
<proteinExistence type="predicted"/>
<dbReference type="RefSeq" id="XP_030547770.2">
    <property type="nucleotide sequence ID" value="XM_030691910.2"/>
</dbReference>
<evidence type="ECO:0000256" key="5">
    <source>
        <dbReference type="ARBA" id="ARBA00023242"/>
    </source>
</evidence>
<dbReference type="AlphaFoldDB" id="A0A8B8QL50"/>
<name>A0A8B8QL50_9MYRT</name>
<protein>
    <submittedName>
        <fullName evidence="9">Transcription factor PIF1-like</fullName>
    </submittedName>
</protein>
<dbReference type="GO" id="GO:0003677">
    <property type="term" value="F:DNA binding"/>
    <property type="evidence" value="ECO:0007669"/>
    <property type="project" value="UniProtKB-KW"/>
</dbReference>
<keyword evidence="8" id="KW-1185">Reference proteome</keyword>
<dbReference type="KEGG" id="rarg:115753345"/>
<gene>
    <name evidence="9" type="primary">LOC115753345</name>
</gene>
<organism evidence="8 9">
    <name type="scientific">Rhodamnia argentea</name>
    <dbReference type="NCBI Taxonomy" id="178133"/>
    <lineage>
        <taxon>Eukaryota</taxon>
        <taxon>Viridiplantae</taxon>
        <taxon>Streptophyta</taxon>
        <taxon>Embryophyta</taxon>
        <taxon>Tracheophyta</taxon>
        <taxon>Spermatophyta</taxon>
        <taxon>Magnoliopsida</taxon>
        <taxon>eudicotyledons</taxon>
        <taxon>Gunneridae</taxon>
        <taxon>Pentapetalae</taxon>
        <taxon>rosids</taxon>
        <taxon>malvids</taxon>
        <taxon>Myrtales</taxon>
        <taxon>Myrtaceae</taxon>
        <taxon>Myrtoideae</taxon>
        <taxon>Myrteae</taxon>
        <taxon>Australasian group</taxon>
        <taxon>Rhodamnia</taxon>
    </lineage>
</organism>
<comment type="subcellular location">
    <subcellularLocation>
        <location evidence="1">Nucleus</location>
    </subcellularLocation>
</comment>
<reference evidence="9" key="2">
    <citation type="submission" date="2025-08" db="UniProtKB">
        <authorList>
            <consortium name="RefSeq"/>
        </authorList>
    </citation>
    <scope>IDENTIFICATION</scope>
    <source>
        <tissue evidence="9">Leaf</tissue>
    </source>
</reference>
<feature type="domain" description="BHLH" evidence="7">
    <location>
        <begin position="1"/>
        <end position="30"/>
    </location>
</feature>
<reference evidence="8" key="1">
    <citation type="submission" date="2025-05" db="UniProtKB">
        <authorList>
            <consortium name="RefSeq"/>
        </authorList>
    </citation>
    <scope>NUCLEOTIDE SEQUENCE [LARGE SCALE GENOMIC DNA]</scope>
</reference>
<evidence type="ECO:0000313" key="9">
    <source>
        <dbReference type="RefSeq" id="XP_030547770.2"/>
    </source>
</evidence>
<keyword evidence="4" id="KW-0804">Transcription</keyword>
<evidence type="ECO:0000313" key="8">
    <source>
        <dbReference type="Proteomes" id="UP000827889"/>
    </source>
</evidence>
<keyword evidence="5" id="KW-0539">Nucleus</keyword>
<dbReference type="GO" id="GO:0046983">
    <property type="term" value="F:protein dimerization activity"/>
    <property type="evidence" value="ECO:0007669"/>
    <property type="project" value="InterPro"/>
</dbReference>
<dbReference type="PANTHER" id="PTHR45855">
    <property type="entry name" value="TRANSCRIPTION FACTOR PIF1-RELATED"/>
    <property type="match status" value="1"/>
</dbReference>
<feature type="region of interest" description="Disordered" evidence="6">
    <location>
        <begin position="108"/>
        <end position="157"/>
    </location>
</feature>
<dbReference type="Gene3D" id="4.10.280.10">
    <property type="entry name" value="Helix-loop-helix DNA-binding domain"/>
    <property type="match status" value="1"/>
</dbReference>
<dbReference type="InterPro" id="IPR011598">
    <property type="entry name" value="bHLH_dom"/>
</dbReference>
<dbReference type="PANTHER" id="PTHR45855:SF6">
    <property type="entry name" value="TRANSCRIPTION FACTOR ALC"/>
    <property type="match status" value="1"/>
</dbReference>